<keyword evidence="2" id="KW-1185">Reference proteome</keyword>
<dbReference type="STRING" id="502025.Hoch_0266"/>
<dbReference type="RefSeq" id="WP_012825534.1">
    <property type="nucleotide sequence ID" value="NC_013440.1"/>
</dbReference>
<evidence type="ECO:0000313" key="2">
    <source>
        <dbReference type="Proteomes" id="UP000001880"/>
    </source>
</evidence>
<sequence>MKHFFDTHDEDSPMKNALLQSLKLGLSTLALGALLTACGGNQTQPGDPAEPPDTVPSGCCQLDSSCVQVDEASGCEARGGEFFSDTACTSNECVVQ</sequence>
<protein>
    <submittedName>
        <fullName evidence="1">Uncharacterized protein</fullName>
    </submittedName>
</protein>
<proteinExistence type="predicted"/>
<accession>D0LHP5</accession>
<dbReference type="KEGG" id="hoh:Hoch_0266"/>
<reference evidence="1 2" key="1">
    <citation type="journal article" date="2010" name="Stand. Genomic Sci.">
        <title>Complete genome sequence of Haliangium ochraceum type strain (SMP-2).</title>
        <authorList>
            <consortium name="US DOE Joint Genome Institute (JGI-PGF)"/>
            <person name="Ivanova N."/>
            <person name="Daum C."/>
            <person name="Lang E."/>
            <person name="Abt B."/>
            <person name="Kopitz M."/>
            <person name="Saunders E."/>
            <person name="Lapidus A."/>
            <person name="Lucas S."/>
            <person name="Glavina Del Rio T."/>
            <person name="Nolan M."/>
            <person name="Tice H."/>
            <person name="Copeland A."/>
            <person name="Cheng J.F."/>
            <person name="Chen F."/>
            <person name="Bruce D."/>
            <person name="Goodwin L."/>
            <person name="Pitluck S."/>
            <person name="Mavromatis K."/>
            <person name="Pati A."/>
            <person name="Mikhailova N."/>
            <person name="Chen A."/>
            <person name="Palaniappan K."/>
            <person name="Land M."/>
            <person name="Hauser L."/>
            <person name="Chang Y.J."/>
            <person name="Jeffries C.D."/>
            <person name="Detter J.C."/>
            <person name="Brettin T."/>
            <person name="Rohde M."/>
            <person name="Goker M."/>
            <person name="Bristow J."/>
            <person name="Markowitz V."/>
            <person name="Eisen J.A."/>
            <person name="Hugenholtz P."/>
            <person name="Kyrpides N.C."/>
            <person name="Klenk H.P."/>
        </authorList>
    </citation>
    <scope>NUCLEOTIDE SEQUENCE [LARGE SCALE GENOMIC DNA]</scope>
    <source>
        <strain evidence="2">DSM 14365 / CIP 107738 / JCM 11303 / AJ 13395 / SMP-2</strain>
    </source>
</reference>
<dbReference type="EMBL" id="CP001804">
    <property type="protein sequence ID" value="ACY12907.1"/>
    <property type="molecule type" value="Genomic_DNA"/>
</dbReference>
<organism evidence="1 2">
    <name type="scientific">Haliangium ochraceum (strain DSM 14365 / JCM 11303 / SMP-2)</name>
    <dbReference type="NCBI Taxonomy" id="502025"/>
    <lineage>
        <taxon>Bacteria</taxon>
        <taxon>Pseudomonadati</taxon>
        <taxon>Myxococcota</taxon>
        <taxon>Polyangia</taxon>
        <taxon>Haliangiales</taxon>
        <taxon>Kofleriaceae</taxon>
        <taxon>Haliangium</taxon>
    </lineage>
</organism>
<dbReference type="AlphaFoldDB" id="D0LHP5"/>
<dbReference type="HOGENOM" id="CLU_2355815_0_0_7"/>
<name>D0LHP5_HALO1</name>
<dbReference type="Proteomes" id="UP000001880">
    <property type="component" value="Chromosome"/>
</dbReference>
<gene>
    <name evidence="1" type="ordered locus">Hoch_0266</name>
</gene>
<evidence type="ECO:0000313" key="1">
    <source>
        <dbReference type="EMBL" id="ACY12907.1"/>
    </source>
</evidence>